<feature type="compositionally biased region" description="Polar residues" evidence="6">
    <location>
        <begin position="69"/>
        <end position="96"/>
    </location>
</feature>
<feature type="region of interest" description="Disordered" evidence="6">
    <location>
        <begin position="1"/>
        <end position="137"/>
    </location>
</feature>
<organism evidence="9 10">
    <name type="scientific">Rhododendron simsii</name>
    <name type="common">Sims's rhododendron</name>
    <dbReference type="NCBI Taxonomy" id="118357"/>
    <lineage>
        <taxon>Eukaryota</taxon>
        <taxon>Viridiplantae</taxon>
        <taxon>Streptophyta</taxon>
        <taxon>Embryophyta</taxon>
        <taxon>Tracheophyta</taxon>
        <taxon>Spermatophyta</taxon>
        <taxon>Magnoliopsida</taxon>
        <taxon>eudicotyledons</taxon>
        <taxon>Gunneridae</taxon>
        <taxon>Pentapetalae</taxon>
        <taxon>asterids</taxon>
        <taxon>Ericales</taxon>
        <taxon>Ericaceae</taxon>
        <taxon>Ericoideae</taxon>
        <taxon>Rhodoreae</taxon>
        <taxon>Rhododendron</taxon>
    </lineage>
</organism>
<dbReference type="Pfam" id="PF03016">
    <property type="entry name" value="Exostosin_GT47"/>
    <property type="match status" value="1"/>
</dbReference>
<feature type="compositionally biased region" description="Polar residues" evidence="6">
    <location>
        <begin position="29"/>
        <end position="56"/>
    </location>
</feature>
<reference evidence="9" key="1">
    <citation type="submission" date="2019-11" db="EMBL/GenBank/DDBJ databases">
        <authorList>
            <person name="Liu Y."/>
            <person name="Hou J."/>
            <person name="Li T.-Q."/>
            <person name="Guan C.-H."/>
            <person name="Wu X."/>
            <person name="Wu H.-Z."/>
            <person name="Ling F."/>
            <person name="Zhang R."/>
            <person name="Shi X.-G."/>
            <person name="Ren J.-P."/>
            <person name="Chen E.-F."/>
            <person name="Sun J.-M."/>
        </authorList>
    </citation>
    <scope>NUCLEOTIDE SEQUENCE</scope>
    <source>
        <strain evidence="9">Adult_tree_wgs_1</strain>
        <tissue evidence="9">Leaves</tissue>
    </source>
</reference>
<sequence length="601" mass="68632">MPNKGVSNVSSATHGSLPNKRHGSLLNKGVSNISSKTHSILPNKGVSNLSSATHGSLPNKRHGSLLNKGVSNISSKTHSILPNKGVSNLSSATHGSLPNKRHGSLLNKGVSSISSKTHHSLPKKGVSNVSSKSHGSLPIEGVSNISSETYSSLPNKGVLNIALESYRSLPNEGCDSGRIYVYDLLPMFNYDLMNNCNQLETPDNECDRNLNNGLGPVAREFAGMLPESIFPAFYWTDMYWGEVLFHNRMLNHKCRTLEPESATAFYIPFYAALDVRKHLFNHTVRERDMLPEMLTDWVQEQKWWKRSIGSDHFIMLGRITWDFRREGDNDADWGNRFLHMPAMRNVIRVSVERSIWDDLEIAVPYPTIFHPRSESDIIEWQEFARSRRRNHLFAFVGSSRSSIKNDFRGILQKQCLDESTVCRHVNCGWKNCSDGKRAVMEAFLDSDFCLQPRGDAFTRRLVFDCMLAGSIPVFFWRRTAYMQYELFMPIEPEDYSVFIRRDDVRNGTGIRRVLERYGRKDVKRMREKVIEYIPRFVYAKSNQGLEKTRDAFDIALDGVLTKYKAHMEKGRIGNMNDQMCTIFICIMPVLYGVFAFFVYFN</sequence>
<keyword evidence="7" id="KW-0812">Transmembrane</keyword>
<keyword evidence="3" id="KW-0808">Transferase</keyword>
<comment type="caution">
    <text evidence="9">The sequence shown here is derived from an EMBL/GenBank/DDBJ whole genome shotgun (WGS) entry which is preliminary data.</text>
</comment>
<dbReference type="GO" id="GO:0008378">
    <property type="term" value="F:galactosyltransferase activity"/>
    <property type="evidence" value="ECO:0007669"/>
    <property type="project" value="TreeGrafter"/>
</dbReference>
<evidence type="ECO:0000256" key="1">
    <source>
        <dbReference type="ARBA" id="ARBA00004323"/>
    </source>
</evidence>
<keyword evidence="3" id="KW-0328">Glycosyltransferase</keyword>
<dbReference type="GO" id="GO:0000139">
    <property type="term" value="C:Golgi membrane"/>
    <property type="evidence" value="ECO:0007669"/>
    <property type="project" value="UniProtKB-SubCell"/>
</dbReference>
<dbReference type="GO" id="GO:0009969">
    <property type="term" value="P:xyloglucan biosynthetic process"/>
    <property type="evidence" value="ECO:0007669"/>
    <property type="project" value="TreeGrafter"/>
</dbReference>
<feature type="domain" description="Exostosin GT47" evidence="8">
    <location>
        <begin position="174"/>
        <end position="510"/>
    </location>
</feature>
<gene>
    <name evidence="9" type="ORF">RHSIM_RhsimUnG0081500</name>
</gene>
<keyword evidence="4" id="KW-0735">Signal-anchor</keyword>
<dbReference type="OrthoDB" id="1586754at2759"/>
<evidence type="ECO:0000256" key="4">
    <source>
        <dbReference type="ARBA" id="ARBA00022968"/>
    </source>
</evidence>
<accession>A0A834G1Z4</accession>
<dbReference type="Proteomes" id="UP000626092">
    <property type="component" value="Unassembled WGS sequence"/>
</dbReference>
<comment type="subcellular location">
    <subcellularLocation>
        <location evidence="1">Golgi apparatus membrane</location>
        <topology evidence="1">Single-pass type II membrane protein</topology>
    </subcellularLocation>
</comment>
<evidence type="ECO:0000256" key="2">
    <source>
        <dbReference type="ARBA" id="ARBA00010271"/>
    </source>
</evidence>
<proteinExistence type="inferred from homology"/>
<dbReference type="PANTHER" id="PTHR11062">
    <property type="entry name" value="EXOSTOSIN HEPARAN SULFATE GLYCOSYLTRANSFERASE -RELATED"/>
    <property type="match status" value="1"/>
</dbReference>
<evidence type="ECO:0000256" key="5">
    <source>
        <dbReference type="ARBA" id="ARBA00023034"/>
    </source>
</evidence>
<name>A0A834G1Z4_RHOSS</name>
<evidence type="ECO:0000256" key="6">
    <source>
        <dbReference type="SAM" id="MobiDB-lite"/>
    </source>
</evidence>
<feature type="transmembrane region" description="Helical" evidence="7">
    <location>
        <begin position="579"/>
        <end position="600"/>
    </location>
</feature>
<keyword evidence="7" id="KW-1133">Transmembrane helix</keyword>
<evidence type="ECO:0000313" key="9">
    <source>
        <dbReference type="EMBL" id="KAF7114635.1"/>
    </source>
</evidence>
<protein>
    <recommendedName>
        <fullName evidence="8">Exostosin GT47 domain-containing protein</fullName>
    </recommendedName>
</protein>
<keyword evidence="7" id="KW-0472">Membrane</keyword>
<dbReference type="PANTHER" id="PTHR11062:SF219">
    <property type="entry name" value="XYLOGLUCAN GALACTOSYLTRANSFERASE XLT2-LIKE"/>
    <property type="match status" value="1"/>
</dbReference>
<keyword evidence="5" id="KW-0333">Golgi apparatus</keyword>
<dbReference type="AlphaFoldDB" id="A0A834G1Z4"/>
<dbReference type="InterPro" id="IPR004263">
    <property type="entry name" value="Exostosin"/>
</dbReference>
<evidence type="ECO:0000256" key="3">
    <source>
        <dbReference type="ARBA" id="ARBA00022676"/>
    </source>
</evidence>
<dbReference type="InterPro" id="IPR040911">
    <property type="entry name" value="Exostosin_GT47"/>
</dbReference>
<comment type="similarity">
    <text evidence="2">Belongs to the glycosyltransferase 47 family.</text>
</comment>
<evidence type="ECO:0000259" key="8">
    <source>
        <dbReference type="Pfam" id="PF03016"/>
    </source>
</evidence>
<keyword evidence="10" id="KW-1185">Reference proteome</keyword>
<dbReference type="EMBL" id="WJXA01000196">
    <property type="protein sequence ID" value="KAF7114635.1"/>
    <property type="molecule type" value="Genomic_DNA"/>
</dbReference>
<evidence type="ECO:0000313" key="10">
    <source>
        <dbReference type="Proteomes" id="UP000626092"/>
    </source>
</evidence>
<evidence type="ECO:0000256" key="7">
    <source>
        <dbReference type="SAM" id="Phobius"/>
    </source>
</evidence>
<feature type="compositionally biased region" description="Polar residues" evidence="6">
    <location>
        <begin position="1"/>
        <end position="16"/>
    </location>
</feature>